<sequence>MTAGTATAPVRPWWSPARLDERLVAPGPAFRLLEVHTLVALVIGLRLATRDWTLVAERPDVLTTRAHLVGWVPAPVPSWLLVALQVAGLVGVTLVVARRHPRWGFALAWATYTVLTGLWAASAETQHNDVLTVSVGAVLLLAQVPDRSVDPRDRRVAWGWPPRAALAVVATVYLITGVQKLRHSGVEWATGDNMAWVLRWGTSPLGDGLNAFVADQPPLPQLLAGGALVLELVAPVLLAVRVTRIPFALAVLAMHGSIWAFLGLDYWAWVLTVAAVAVPLGLPRDVPVLAAARRRVSG</sequence>
<dbReference type="EMBL" id="BONP01000026">
    <property type="protein sequence ID" value="GIG41448.1"/>
    <property type="molecule type" value="Genomic_DNA"/>
</dbReference>
<evidence type="ECO:0008006" key="4">
    <source>
        <dbReference type="Google" id="ProtNLM"/>
    </source>
</evidence>
<feature type="transmembrane region" description="Helical" evidence="1">
    <location>
        <begin position="245"/>
        <end position="262"/>
    </location>
</feature>
<protein>
    <recommendedName>
        <fullName evidence="4">HTTM domain-containing protein</fullName>
    </recommendedName>
</protein>
<evidence type="ECO:0000256" key="1">
    <source>
        <dbReference type="SAM" id="Phobius"/>
    </source>
</evidence>
<gene>
    <name evidence="2" type="ORF">Cph01nite_32100</name>
</gene>
<keyword evidence="1" id="KW-1133">Transmembrane helix</keyword>
<evidence type="ECO:0000313" key="3">
    <source>
        <dbReference type="Proteomes" id="UP000614741"/>
    </source>
</evidence>
<feature type="transmembrane region" description="Helical" evidence="1">
    <location>
        <begin position="103"/>
        <end position="121"/>
    </location>
</feature>
<feature type="transmembrane region" description="Helical" evidence="1">
    <location>
        <begin position="78"/>
        <end position="96"/>
    </location>
</feature>
<proteinExistence type="predicted"/>
<keyword evidence="1" id="KW-0472">Membrane</keyword>
<evidence type="ECO:0000313" key="2">
    <source>
        <dbReference type="EMBL" id="GIG41448.1"/>
    </source>
</evidence>
<dbReference type="RefSeq" id="WP_239069317.1">
    <property type="nucleotide sequence ID" value="NZ_BONP01000026.1"/>
</dbReference>
<comment type="caution">
    <text evidence="2">The sequence shown here is derived from an EMBL/GenBank/DDBJ whole genome shotgun (WGS) entry which is preliminary data.</text>
</comment>
<name>A0ABQ4DQ38_9CELL</name>
<organism evidence="2 3">
    <name type="scientific">Cellulomonas phragmiteti</name>
    <dbReference type="NCBI Taxonomy" id="478780"/>
    <lineage>
        <taxon>Bacteria</taxon>
        <taxon>Bacillati</taxon>
        <taxon>Actinomycetota</taxon>
        <taxon>Actinomycetes</taxon>
        <taxon>Micrococcales</taxon>
        <taxon>Cellulomonadaceae</taxon>
        <taxon>Cellulomonas</taxon>
    </lineage>
</organism>
<reference evidence="2 3" key="1">
    <citation type="submission" date="2021-01" db="EMBL/GenBank/DDBJ databases">
        <title>Whole genome shotgun sequence of Cellulomonas phragmiteti NBRC 110785.</title>
        <authorList>
            <person name="Komaki H."/>
            <person name="Tamura T."/>
        </authorList>
    </citation>
    <scope>NUCLEOTIDE SEQUENCE [LARGE SCALE GENOMIC DNA]</scope>
    <source>
        <strain evidence="2 3">NBRC 110785</strain>
    </source>
</reference>
<dbReference type="Proteomes" id="UP000614741">
    <property type="component" value="Unassembled WGS sequence"/>
</dbReference>
<feature type="transmembrane region" description="Helical" evidence="1">
    <location>
        <begin position="219"/>
        <end position="238"/>
    </location>
</feature>
<keyword evidence="1" id="KW-0812">Transmembrane</keyword>
<accession>A0ABQ4DQ38</accession>
<keyword evidence="3" id="KW-1185">Reference proteome</keyword>